<evidence type="ECO:0000256" key="1">
    <source>
        <dbReference type="SAM" id="Phobius"/>
    </source>
</evidence>
<feature type="transmembrane region" description="Helical" evidence="1">
    <location>
        <begin position="97"/>
        <end position="121"/>
    </location>
</feature>
<feature type="transmembrane region" description="Helical" evidence="1">
    <location>
        <begin position="180"/>
        <end position="199"/>
    </location>
</feature>
<protein>
    <recommendedName>
        <fullName evidence="4">DUF2975 domain-containing protein</fullName>
    </recommendedName>
</protein>
<dbReference type="InterPro" id="IPR021354">
    <property type="entry name" value="DUF2975"/>
</dbReference>
<keyword evidence="1" id="KW-0472">Membrane</keyword>
<sequence length="213" mass="23520">MTGPSRSPLARTLSFILAALWYLCLAWNAVMLAFLIAVIGGIKMPEGVVVMTPLPVAVTYLKESESSPGTVIPEERAIVVKGHTDIIVDFKEKQDRVILAVVMLILSLGALLIVRELRAILREVKSGRPFSAENPKRLKRIGWLVLALGPLEGGWAMWMASRFLDRLAIPGATLSINLMMIHFDSILLGLLILLIARIFELGVRLQEEQDLTV</sequence>
<evidence type="ECO:0000313" key="2">
    <source>
        <dbReference type="EMBL" id="OGG05263.1"/>
    </source>
</evidence>
<proteinExistence type="predicted"/>
<comment type="caution">
    <text evidence="2">The sequence shown here is derived from an EMBL/GenBank/DDBJ whole genome shotgun (WGS) entry which is preliminary data.</text>
</comment>
<feature type="transmembrane region" description="Helical" evidence="1">
    <location>
        <begin position="12"/>
        <end position="42"/>
    </location>
</feature>
<dbReference type="EMBL" id="MFIX01000071">
    <property type="protein sequence ID" value="OGG05263.1"/>
    <property type="molecule type" value="Genomic_DNA"/>
</dbReference>
<keyword evidence="1" id="KW-1133">Transmembrane helix</keyword>
<keyword evidence="1" id="KW-0812">Transmembrane</keyword>
<evidence type="ECO:0000313" key="3">
    <source>
        <dbReference type="Proteomes" id="UP000179129"/>
    </source>
</evidence>
<name>A0A1F5YYU4_9BACT</name>
<dbReference type="Pfam" id="PF11188">
    <property type="entry name" value="DUF2975"/>
    <property type="match status" value="1"/>
</dbReference>
<feature type="transmembrane region" description="Helical" evidence="1">
    <location>
        <begin position="141"/>
        <end position="160"/>
    </location>
</feature>
<reference evidence="2 3" key="1">
    <citation type="journal article" date="2016" name="Nat. Commun.">
        <title>Thousands of microbial genomes shed light on interconnected biogeochemical processes in an aquifer system.</title>
        <authorList>
            <person name="Anantharaman K."/>
            <person name="Brown C.T."/>
            <person name="Hug L.A."/>
            <person name="Sharon I."/>
            <person name="Castelle C.J."/>
            <person name="Probst A.J."/>
            <person name="Thomas B.C."/>
            <person name="Singh A."/>
            <person name="Wilkins M.J."/>
            <person name="Karaoz U."/>
            <person name="Brodie E.L."/>
            <person name="Williams K.H."/>
            <person name="Hubbard S.S."/>
            <person name="Banfield J.F."/>
        </authorList>
    </citation>
    <scope>NUCLEOTIDE SEQUENCE [LARGE SCALE GENOMIC DNA]</scope>
</reference>
<dbReference type="STRING" id="1817867.A3F83_14175"/>
<dbReference type="AlphaFoldDB" id="A0A1F5YYU4"/>
<accession>A0A1F5YYU4</accession>
<organism evidence="2 3">
    <name type="scientific">Candidatus Glassbacteria bacterium RIFCSPLOWO2_12_FULL_58_11</name>
    <dbReference type="NCBI Taxonomy" id="1817867"/>
    <lineage>
        <taxon>Bacteria</taxon>
        <taxon>Candidatus Glassiibacteriota</taxon>
    </lineage>
</organism>
<evidence type="ECO:0008006" key="4">
    <source>
        <dbReference type="Google" id="ProtNLM"/>
    </source>
</evidence>
<gene>
    <name evidence="2" type="ORF">A3F83_14175</name>
</gene>
<dbReference type="Proteomes" id="UP000179129">
    <property type="component" value="Unassembled WGS sequence"/>
</dbReference>